<dbReference type="Proteomes" id="UP000887568">
    <property type="component" value="Unplaced"/>
</dbReference>
<feature type="domain" description="BHLH" evidence="6">
    <location>
        <begin position="142"/>
        <end position="196"/>
    </location>
</feature>
<accession>A0A913ZU66</accession>
<dbReference type="AlphaFoldDB" id="A0A913ZU66"/>
<sequence length="293" mass="32288">MSWDDSYGRYVSQERSGVTGASDMVDTERQLNMASTLDKMIDTAVKMDDMRWGAGEDRQSHGLVGYHEICSDGNSSSTDSDEVHHHRLSSRDDARIREDGGSPEPNRVSDAEDEDHAMRQQPKKQTSGKLSNSKSSGKNSKHNRLSINSRERRRMHDLNDALDDLRSVIPYAHGPSVRKLSKIATLLLAKNYILMQANALEEMKRVVSYVNQSQLHISPPPPPPYFSGYPFPGYLSTSPTEKNPVVPASSSSGPPPAIVPAFPANRDSNLTAASPVLVHPIPVTKNSFTNPCH</sequence>
<dbReference type="OMA" id="VGYHEIC"/>
<dbReference type="GO" id="GO:0000981">
    <property type="term" value="F:DNA-binding transcription factor activity, RNA polymerase II-specific"/>
    <property type="evidence" value="ECO:0007669"/>
    <property type="project" value="TreeGrafter"/>
</dbReference>
<dbReference type="GO" id="GO:0070888">
    <property type="term" value="F:E-box binding"/>
    <property type="evidence" value="ECO:0007669"/>
    <property type="project" value="TreeGrafter"/>
</dbReference>
<evidence type="ECO:0000313" key="7">
    <source>
        <dbReference type="EnsemblMetazoa" id="XP_038055127.1"/>
    </source>
</evidence>
<dbReference type="InterPro" id="IPR011598">
    <property type="entry name" value="bHLH_dom"/>
</dbReference>
<dbReference type="OrthoDB" id="10011855at2759"/>
<evidence type="ECO:0000256" key="4">
    <source>
        <dbReference type="ARBA" id="ARBA00023242"/>
    </source>
</evidence>
<dbReference type="SUPFAM" id="SSF47459">
    <property type="entry name" value="HLH, helix-loop-helix DNA-binding domain"/>
    <property type="match status" value="1"/>
</dbReference>
<dbReference type="CDD" id="cd18954">
    <property type="entry name" value="bHLH_TS_bHLHe22_bHLHb5"/>
    <property type="match status" value="1"/>
</dbReference>
<dbReference type="GeneID" id="119727346"/>
<keyword evidence="3" id="KW-0804">Transcription</keyword>
<dbReference type="GO" id="GO:0045944">
    <property type="term" value="P:positive regulation of transcription by RNA polymerase II"/>
    <property type="evidence" value="ECO:0007669"/>
    <property type="project" value="TreeGrafter"/>
</dbReference>
<evidence type="ECO:0000313" key="8">
    <source>
        <dbReference type="Proteomes" id="UP000887568"/>
    </source>
</evidence>
<dbReference type="PANTHER" id="PTHR19290">
    <property type="entry name" value="BASIC HELIX-LOOP-HELIX PROTEIN NEUROGENIN-RELATED"/>
    <property type="match status" value="1"/>
</dbReference>
<feature type="region of interest" description="Disordered" evidence="5">
    <location>
        <begin position="1"/>
        <end position="25"/>
    </location>
</feature>
<keyword evidence="4" id="KW-0539">Nucleus</keyword>
<dbReference type="FunFam" id="4.10.280.10:FF:000026">
    <property type="entry name" value="Basic helix-loop-helix family, member e23"/>
    <property type="match status" value="1"/>
</dbReference>
<dbReference type="Pfam" id="PF00010">
    <property type="entry name" value="HLH"/>
    <property type="match status" value="1"/>
</dbReference>
<feature type="compositionally biased region" description="Basic and acidic residues" evidence="5">
    <location>
        <begin position="81"/>
        <end position="100"/>
    </location>
</feature>
<keyword evidence="2" id="KW-0805">Transcription regulation</keyword>
<proteinExistence type="predicted"/>
<dbReference type="Gene3D" id="4.10.280.10">
    <property type="entry name" value="Helix-loop-helix DNA-binding domain"/>
    <property type="match status" value="1"/>
</dbReference>
<dbReference type="RefSeq" id="XP_038055127.1">
    <property type="nucleotide sequence ID" value="XM_038199199.1"/>
</dbReference>
<dbReference type="EnsemblMetazoa" id="XM_038199199.1">
    <property type="protein sequence ID" value="XP_038055127.1"/>
    <property type="gene ID" value="LOC119727346"/>
</dbReference>
<protein>
    <recommendedName>
        <fullName evidence="6">BHLH domain-containing protein</fullName>
    </recommendedName>
</protein>
<evidence type="ECO:0000259" key="6">
    <source>
        <dbReference type="PROSITE" id="PS50888"/>
    </source>
</evidence>
<evidence type="ECO:0000256" key="5">
    <source>
        <dbReference type="SAM" id="MobiDB-lite"/>
    </source>
</evidence>
<name>A0A913ZU66_PATMI</name>
<reference evidence="7" key="1">
    <citation type="submission" date="2022-11" db="UniProtKB">
        <authorList>
            <consortium name="EnsemblMetazoa"/>
        </authorList>
    </citation>
    <scope>IDENTIFICATION</scope>
</reference>
<evidence type="ECO:0000256" key="3">
    <source>
        <dbReference type="ARBA" id="ARBA00023163"/>
    </source>
</evidence>
<dbReference type="GO" id="GO:0005634">
    <property type="term" value="C:nucleus"/>
    <property type="evidence" value="ECO:0007669"/>
    <property type="project" value="UniProtKB-SubCell"/>
</dbReference>
<evidence type="ECO:0000256" key="2">
    <source>
        <dbReference type="ARBA" id="ARBA00023015"/>
    </source>
</evidence>
<organism evidence="7 8">
    <name type="scientific">Patiria miniata</name>
    <name type="common">Bat star</name>
    <name type="synonym">Asterina miniata</name>
    <dbReference type="NCBI Taxonomy" id="46514"/>
    <lineage>
        <taxon>Eukaryota</taxon>
        <taxon>Metazoa</taxon>
        <taxon>Echinodermata</taxon>
        <taxon>Eleutherozoa</taxon>
        <taxon>Asterozoa</taxon>
        <taxon>Asteroidea</taxon>
        <taxon>Valvatacea</taxon>
        <taxon>Valvatida</taxon>
        <taxon>Asterinidae</taxon>
        <taxon>Patiria</taxon>
    </lineage>
</organism>
<dbReference type="GO" id="GO:0046983">
    <property type="term" value="F:protein dimerization activity"/>
    <property type="evidence" value="ECO:0007669"/>
    <property type="project" value="InterPro"/>
</dbReference>
<comment type="subcellular location">
    <subcellularLocation>
        <location evidence="1">Nucleus</location>
    </subcellularLocation>
</comment>
<dbReference type="SMART" id="SM00353">
    <property type="entry name" value="HLH"/>
    <property type="match status" value="1"/>
</dbReference>
<evidence type="ECO:0000256" key="1">
    <source>
        <dbReference type="ARBA" id="ARBA00004123"/>
    </source>
</evidence>
<dbReference type="GO" id="GO:0061564">
    <property type="term" value="P:axon development"/>
    <property type="evidence" value="ECO:0007669"/>
    <property type="project" value="TreeGrafter"/>
</dbReference>
<dbReference type="PROSITE" id="PS50888">
    <property type="entry name" value="BHLH"/>
    <property type="match status" value="1"/>
</dbReference>
<dbReference type="InterPro" id="IPR050359">
    <property type="entry name" value="bHLH_transcription_factors"/>
</dbReference>
<dbReference type="PANTHER" id="PTHR19290:SF104">
    <property type="entry name" value="GH17679P"/>
    <property type="match status" value="1"/>
</dbReference>
<keyword evidence="8" id="KW-1185">Reference proteome</keyword>
<feature type="compositionally biased region" description="Low complexity" evidence="5">
    <location>
        <begin position="127"/>
        <end position="138"/>
    </location>
</feature>
<dbReference type="GO" id="GO:0007423">
    <property type="term" value="P:sensory organ development"/>
    <property type="evidence" value="ECO:0007669"/>
    <property type="project" value="TreeGrafter"/>
</dbReference>
<feature type="region of interest" description="Disordered" evidence="5">
    <location>
        <begin position="66"/>
        <end position="153"/>
    </location>
</feature>
<dbReference type="InterPro" id="IPR036638">
    <property type="entry name" value="HLH_DNA-bd_sf"/>
</dbReference>